<sequence length="328" mass="34311">MSSPADGGAVAVMVAVSLMVLIGFVGAGVDLASIYAKSQEVQNGADAAALAVAQQCAGSEGCPDDDDLASTFVAANVRSQKESVAVDVTYPDANRVSVRAQGQHDNYFLAILNIDSTQIGESASAVWGVPTKGVTTMPLTFSRCSFEKQGGATGKDVVLYLPKHLDGSESCITSTSGVAMPAGFAYIDDQGATSGCGRLVEAGGWIASQTGNTPKGCKAEDIEVGTTVLVPIYDYCWTDKHNVKDCTQGAPEPPGYTKSWDRWYHIESFAAIKISGYYLGSIEAGSPVPCKGEDRCIRGAFVEYVSLDDAWEYGDGPDRGAAVVALVD</sequence>
<evidence type="ECO:0000313" key="4">
    <source>
        <dbReference type="Proteomes" id="UP000662111"/>
    </source>
</evidence>
<keyword evidence="1" id="KW-1133">Transmembrane helix</keyword>
<evidence type="ECO:0000313" key="3">
    <source>
        <dbReference type="EMBL" id="GGK68648.1"/>
    </source>
</evidence>
<name>A0ABQ2FA43_9MICO</name>
<dbReference type="Pfam" id="PF13400">
    <property type="entry name" value="Tad"/>
    <property type="match status" value="1"/>
</dbReference>
<dbReference type="InterPro" id="IPR028087">
    <property type="entry name" value="Tad_N"/>
</dbReference>
<organism evidence="3 4">
    <name type="scientific">Ornithinimicrobium pekingense</name>
    <dbReference type="NCBI Taxonomy" id="384677"/>
    <lineage>
        <taxon>Bacteria</taxon>
        <taxon>Bacillati</taxon>
        <taxon>Actinomycetota</taxon>
        <taxon>Actinomycetes</taxon>
        <taxon>Micrococcales</taxon>
        <taxon>Ornithinimicrobiaceae</taxon>
        <taxon>Ornithinimicrobium</taxon>
    </lineage>
</organism>
<proteinExistence type="predicted"/>
<dbReference type="EMBL" id="BMLB01000003">
    <property type="protein sequence ID" value="GGK68648.1"/>
    <property type="molecule type" value="Genomic_DNA"/>
</dbReference>
<comment type="caution">
    <text evidence="3">The sequence shown here is derived from an EMBL/GenBank/DDBJ whole genome shotgun (WGS) entry which is preliminary data.</text>
</comment>
<accession>A0ABQ2FA43</accession>
<reference evidence="4" key="1">
    <citation type="journal article" date="2019" name="Int. J. Syst. Evol. Microbiol.">
        <title>The Global Catalogue of Microorganisms (GCM) 10K type strain sequencing project: providing services to taxonomists for standard genome sequencing and annotation.</title>
        <authorList>
            <consortium name="The Broad Institute Genomics Platform"/>
            <consortium name="The Broad Institute Genome Sequencing Center for Infectious Disease"/>
            <person name="Wu L."/>
            <person name="Ma J."/>
        </authorList>
    </citation>
    <scope>NUCLEOTIDE SEQUENCE [LARGE SCALE GENOMIC DNA]</scope>
    <source>
        <strain evidence="4">CGMCC 1.5362</strain>
    </source>
</reference>
<dbReference type="Proteomes" id="UP000662111">
    <property type="component" value="Unassembled WGS sequence"/>
</dbReference>
<keyword evidence="1" id="KW-0812">Transmembrane</keyword>
<feature type="domain" description="Putative Flp pilus-assembly TadG-like N-terminal" evidence="2">
    <location>
        <begin position="8"/>
        <end position="55"/>
    </location>
</feature>
<gene>
    <name evidence="3" type="ORF">GCM10011509_16340</name>
</gene>
<protein>
    <recommendedName>
        <fullName evidence="2">Putative Flp pilus-assembly TadG-like N-terminal domain-containing protein</fullName>
    </recommendedName>
</protein>
<evidence type="ECO:0000256" key="1">
    <source>
        <dbReference type="SAM" id="Phobius"/>
    </source>
</evidence>
<keyword evidence="1" id="KW-0472">Membrane</keyword>
<keyword evidence="4" id="KW-1185">Reference proteome</keyword>
<evidence type="ECO:0000259" key="2">
    <source>
        <dbReference type="Pfam" id="PF13400"/>
    </source>
</evidence>
<feature type="transmembrane region" description="Helical" evidence="1">
    <location>
        <begin position="7"/>
        <end position="29"/>
    </location>
</feature>